<dbReference type="EC" id="2.4.1.187" evidence="5"/>
<keyword evidence="3 5" id="KW-0777">Teichoic acid biosynthesis</keyword>
<evidence type="ECO:0000313" key="7">
    <source>
        <dbReference type="Proteomes" id="UP001595916"/>
    </source>
</evidence>
<organism evidence="6 7">
    <name type="scientific">Filifactor villosus</name>
    <dbReference type="NCBI Taxonomy" id="29374"/>
    <lineage>
        <taxon>Bacteria</taxon>
        <taxon>Bacillati</taxon>
        <taxon>Bacillota</taxon>
        <taxon>Clostridia</taxon>
        <taxon>Peptostreptococcales</taxon>
        <taxon>Filifactoraceae</taxon>
        <taxon>Filifactor</taxon>
    </lineage>
</organism>
<protein>
    <recommendedName>
        <fullName evidence="5">N-acetylglucosaminyldiphosphoundecaprenol N-acetyl-beta-D-mannosaminyltransferase</fullName>
        <ecNumber evidence="5">2.4.1.187</ecNumber>
    </recommendedName>
    <alternativeName>
        <fullName evidence="5">N-acetylmannosaminyltransferase</fullName>
    </alternativeName>
    <alternativeName>
        <fullName evidence="5">UDP-N-acetylmannosamine transferase</fullName>
    </alternativeName>
    <alternativeName>
        <fullName evidence="5">UDP-N-acetylmannosamine:N-acetylglucosaminyl pyrophosphorylundecaprenol N-acetylmannosaminyltransferase</fullName>
    </alternativeName>
</protein>
<comment type="caution">
    <text evidence="6">The sequence shown here is derived from an EMBL/GenBank/DDBJ whole genome shotgun (WGS) entry which is preliminary data.</text>
</comment>
<name>A0ABV9QJ61_9FIRM</name>
<dbReference type="Pfam" id="PF03808">
    <property type="entry name" value="Glyco_tran_WecG"/>
    <property type="match status" value="1"/>
</dbReference>
<dbReference type="RefSeq" id="WP_379788139.1">
    <property type="nucleotide sequence ID" value="NZ_JBHSHL010000021.1"/>
</dbReference>
<dbReference type="Proteomes" id="UP001595916">
    <property type="component" value="Unassembled WGS sequence"/>
</dbReference>
<evidence type="ECO:0000313" key="6">
    <source>
        <dbReference type="EMBL" id="MFC4804625.1"/>
    </source>
</evidence>
<comment type="similarity">
    <text evidence="5">Belongs to the glycosyltransferase 26 family. TagA/TarA subfamily.</text>
</comment>
<keyword evidence="7" id="KW-1185">Reference proteome</keyword>
<gene>
    <name evidence="6" type="ORF">ACFO4R_05960</name>
</gene>
<comment type="function">
    <text evidence="5">Catalyzes the conversion of GlcNAc-PP-undecaprenol into ManNAc-GlcNAc-PP-undecaprenol, the first committed lipid intermediate in the de novo synthesis of teichoic acid.</text>
</comment>
<dbReference type="NCBIfam" id="TIGR00696">
    <property type="entry name" value="wecG_tagA_cpsF"/>
    <property type="match status" value="1"/>
</dbReference>
<evidence type="ECO:0000256" key="4">
    <source>
        <dbReference type="ARBA" id="ARBA00023316"/>
    </source>
</evidence>
<dbReference type="InterPro" id="IPR034714">
    <property type="entry name" value="TagA_TarA"/>
</dbReference>
<keyword evidence="2 5" id="KW-0808">Transferase</keyword>
<dbReference type="InterPro" id="IPR004629">
    <property type="entry name" value="WecG_TagA_CpsF"/>
</dbReference>
<evidence type="ECO:0000256" key="3">
    <source>
        <dbReference type="ARBA" id="ARBA00022944"/>
    </source>
</evidence>
<comment type="pathway">
    <text evidence="5">Cell wall biogenesis; teichoic acid biosynthesis.</text>
</comment>
<dbReference type="CDD" id="cd06533">
    <property type="entry name" value="Glyco_transf_WecG_TagA"/>
    <property type="match status" value="1"/>
</dbReference>
<evidence type="ECO:0000256" key="2">
    <source>
        <dbReference type="ARBA" id="ARBA00022679"/>
    </source>
</evidence>
<evidence type="ECO:0000256" key="5">
    <source>
        <dbReference type="HAMAP-Rule" id="MF_02070"/>
    </source>
</evidence>
<evidence type="ECO:0000256" key="1">
    <source>
        <dbReference type="ARBA" id="ARBA00022676"/>
    </source>
</evidence>
<sequence>MEAMNVLGVRVDRVDMQTACRLAQQGVQGKKAFVVITPNSEIVMKAKDNAALFSIIEGADLVVPDGIGLVLASKILKRPLKERVTGIDLMQNLLRWASDNDKTVYFLGGKPGIAQKAADKVQSQYPALKIVGTGHGYFKGIHTGNKGHQEEENTVSQVAEAKPDLLFVALGAPGQEYFIDTYKDRLHAGLLMGVGGSFDVLSGEVQRAPQFYRKYGLEWFYRLIKEPWRIGRMMSLPLFMLTVIFTRGKYVQK</sequence>
<comment type="catalytic activity">
    <reaction evidence="5">
        <text>UDP-N-acetyl-alpha-D-mannosamine + N-acetyl-alpha-D-glucosaminyl-di-trans,octa-cis-undecaprenyl diphosphate = N-acetyl-beta-D-mannosaminyl-(1-&gt;4)-N-acetyl-alpha-D-glucosaminyl di-trans,octa-cis-undecaprenyl diphosphate + UDP + H(+)</text>
        <dbReference type="Rhea" id="RHEA:16053"/>
        <dbReference type="ChEBI" id="CHEBI:15378"/>
        <dbReference type="ChEBI" id="CHEBI:58223"/>
        <dbReference type="ChEBI" id="CHEBI:62959"/>
        <dbReference type="ChEBI" id="CHEBI:68623"/>
        <dbReference type="ChEBI" id="CHEBI:132210"/>
        <dbReference type="EC" id="2.4.1.187"/>
    </reaction>
</comment>
<accession>A0ABV9QJ61</accession>
<dbReference type="PANTHER" id="PTHR34136">
    <property type="match status" value="1"/>
</dbReference>
<keyword evidence="4 5" id="KW-0961">Cell wall biogenesis/degradation</keyword>
<dbReference type="PANTHER" id="PTHR34136:SF1">
    <property type="entry name" value="UDP-N-ACETYL-D-MANNOSAMINURONIC ACID TRANSFERASE"/>
    <property type="match status" value="1"/>
</dbReference>
<dbReference type="HAMAP" id="MF_02070">
    <property type="entry name" value="TagA_TarA"/>
    <property type="match status" value="1"/>
</dbReference>
<keyword evidence="1 5" id="KW-0328">Glycosyltransferase</keyword>
<reference evidence="7" key="1">
    <citation type="journal article" date="2019" name="Int. J. Syst. Evol. Microbiol.">
        <title>The Global Catalogue of Microorganisms (GCM) 10K type strain sequencing project: providing services to taxonomists for standard genome sequencing and annotation.</title>
        <authorList>
            <consortium name="The Broad Institute Genomics Platform"/>
            <consortium name="The Broad Institute Genome Sequencing Center for Infectious Disease"/>
            <person name="Wu L."/>
            <person name="Ma J."/>
        </authorList>
    </citation>
    <scope>NUCLEOTIDE SEQUENCE [LARGE SCALE GENOMIC DNA]</scope>
    <source>
        <strain evidence="7">CCUG 46385</strain>
    </source>
</reference>
<dbReference type="EMBL" id="JBHSHL010000021">
    <property type="protein sequence ID" value="MFC4804625.1"/>
    <property type="molecule type" value="Genomic_DNA"/>
</dbReference>
<proteinExistence type="inferred from homology"/>